<evidence type="ECO:0000256" key="7">
    <source>
        <dbReference type="ARBA" id="ARBA00022840"/>
    </source>
</evidence>
<dbReference type="FunFam" id="1.10.510.10:FF:000003">
    <property type="entry name" value="TRAF2 and NCK-interacting protein kinase isoform 4"/>
    <property type="match status" value="1"/>
</dbReference>
<evidence type="ECO:0000256" key="6">
    <source>
        <dbReference type="ARBA" id="ARBA00022777"/>
    </source>
</evidence>
<feature type="compositionally biased region" description="Polar residues" evidence="11">
    <location>
        <begin position="932"/>
        <end position="941"/>
    </location>
</feature>
<dbReference type="GO" id="GO:0004674">
    <property type="term" value="F:protein serine/threonine kinase activity"/>
    <property type="evidence" value="ECO:0007669"/>
    <property type="project" value="UniProtKB-KW"/>
</dbReference>
<comment type="catalytic activity">
    <reaction evidence="8">
        <text>L-threonyl-[protein] + ATP = O-phospho-L-threonyl-[protein] + ADP + H(+)</text>
        <dbReference type="Rhea" id="RHEA:46608"/>
        <dbReference type="Rhea" id="RHEA-COMP:11060"/>
        <dbReference type="Rhea" id="RHEA-COMP:11605"/>
        <dbReference type="ChEBI" id="CHEBI:15378"/>
        <dbReference type="ChEBI" id="CHEBI:30013"/>
        <dbReference type="ChEBI" id="CHEBI:30616"/>
        <dbReference type="ChEBI" id="CHEBI:61977"/>
        <dbReference type="ChEBI" id="CHEBI:456216"/>
        <dbReference type="EC" id="2.7.11.1"/>
    </reaction>
</comment>
<keyword evidence="4" id="KW-0808">Transferase</keyword>
<feature type="compositionally biased region" description="Polar residues" evidence="11">
    <location>
        <begin position="751"/>
        <end position="763"/>
    </location>
</feature>
<dbReference type="PANTHER" id="PTHR47096">
    <property type="entry name" value="MISSHAPEN LIKE KINASE 1"/>
    <property type="match status" value="1"/>
</dbReference>
<evidence type="ECO:0000256" key="10">
    <source>
        <dbReference type="PROSITE-ProRule" id="PRU10141"/>
    </source>
</evidence>
<evidence type="ECO:0000259" key="12">
    <source>
        <dbReference type="PROSITE" id="PS50011"/>
    </source>
</evidence>
<feature type="compositionally biased region" description="Polar residues" evidence="11">
    <location>
        <begin position="520"/>
        <end position="532"/>
    </location>
</feature>
<feature type="domain" description="CNH" evidence="13">
    <location>
        <begin position="1094"/>
        <end position="1381"/>
    </location>
</feature>
<dbReference type="FunFam" id="3.30.200.20:FF:000006">
    <property type="entry name" value="TRAF2 and NCK-interacting protein kinase isoform 4"/>
    <property type="match status" value="1"/>
</dbReference>
<evidence type="ECO:0000256" key="4">
    <source>
        <dbReference type="ARBA" id="ARBA00022679"/>
    </source>
</evidence>
<dbReference type="GeneID" id="109055414"/>
<dbReference type="PROSITE" id="PS00107">
    <property type="entry name" value="PROTEIN_KINASE_ATP"/>
    <property type="match status" value="1"/>
</dbReference>
<dbReference type="PROSITE" id="PS00108">
    <property type="entry name" value="PROTEIN_KINASE_ST"/>
    <property type="match status" value="1"/>
</dbReference>
<feature type="compositionally biased region" description="Low complexity" evidence="11">
    <location>
        <begin position="672"/>
        <end position="688"/>
    </location>
</feature>
<reference evidence="14" key="1">
    <citation type="submission" date="2025-08" db="UniProtKB">
        <authorList>
            <consortium name="RefSeq"/>
        </authorList>
    </citation>
    <scope>IDENTIFICATION</scope>
    <source>
        <tissue evidence="14">Muscle</tissue>
    </source>
</reference>
<protein>
    <recommendedName>
        <fullName evidence="2">non-specific serine/threonine protein kinase</fullName>
        <ecNumber evidence="2">2.7.11.1</ecNumber>
    </recommendedName>
</protein>
<feature type="region of interest" description="Disordered" evidence="11">
    <location>
        <begin position="672"/>
        <end position="795"/>
    </location>
</feature>
<evidence type="ECO:0000256" key="8">
    <source>
        <dbReference type="ARBA" id="ARBA00047899"/>
    </source>
</evidence>
<evidence type="ECO:0000256" key="1">
    <source>
        <dbReference type="ARBA" id="ARBA00008874"/>
    </source>
</evidence>
<feature type="compositionally biased region" description="Polar residues" evidence="11">
    <location>
        <begin position="989"/>
        <end position="1007"/>
    </location>
</feature>
<comment type="catalytic activity">
    <reaction evidence="9">
        <text>L-seryl-[protein] + ATP = O-phospho-L-seryl-[protein] + ADP + H(+)</text>
        <dbReference type="Rhea" id="RHEA:17989"/>
        <dbReference type="Rhea" id="RHEA-COMP:9863"/>
        <dbReference type="Rhea" id="RHEA-COMP:11604"/>
        <dbReference type="ChEBI" id="CHEBI:15378"/>
        <dbReference type="ChEBI" id="CHEBI:29999"/>
        <dbReference type="ChEBI" id="CHEBI:30616"/>
        <dbReference type="ChEBI" id="CHEBI:83421"/>
        <dbReference type="ChEBI" id="CHEBI:456216"/>
        <dbReference type="EC" id="2.7.11.1"/>
    </reaction>
</comment>
<keyword evidence="7 10" id="KW-0067">ATP-binding</keyword>
<feature type="compositionally biased region" description="Basic and acidic residues" evidence="11">
    <location>
        <begin position="877"/>
        <end position="888"/>
    </location>
</feature>
<feature type="compositionally biased region" description="Acidic residues" evidence="11">
    <location>
        <begin position="902"/>
        <end position="912"/>
    </location>
</feature>
<dbReference type="EC" id="2.7.11.1" evidence="2"/>
<evidence type="ECO:0000256" key="5">
    <source>
        <dbReference type="ARBA" id="ARBA00022741"/>
    </source>
</evidence>
<accession>A0A9Q9ZV85</accession>
<feature type="region of interest" description="Disordered" evidence="11">
    <location>
        <begin position="362"/>
        <end position="384"/>
    </location>
</feature>
<feature type="compositionally biased region" description="Low complexity" evidence="11">
    <location>
        <begin position="473"/>
        <end position="485"/>
    </location>
</feature>
<feature type="compositionally biased region" description="Basic and acidic residues" evidence="11">
    <location>
        <begin position="953"/>
        <end position="973"/>
    </location>
</feature>
<organism evidence="14">
    <name type="scientific">Cyprinus carpio</name>
    <name type="common">Common carp</name>
    <dbReference type="NCBI Taxonomy" id="7962"/>
    <lineage>
        <taxon>Eukaryota</taxon>
        <taxon>Metazoa</taxon>
        <taxon>Chordata</taxon>
        <taxon>Craniata</taxon>
        <taxon>Vertebrata</taxon>
        <taxon>Euteleostomi</taxon>
        <taxon>Actinopterygii</taxon>
        <taxon>Neopterygii</taxon>
        <taxon>Teleostei</taxon>
        <taxon>Ostariophysi</taxon>
        <taxon>Cypriniformes</taxon>
        <taxon>Cyprinidae</taxon>
        <taxon>Cyprininae</taxon>
        <taxon>Cyprinus</taxon>
    </lineage>
</organism>
<dbReference type="SMART" id="SM00036">
    <property type="entry name" value="CNH"/>
    <property type="match status" value="1"/>
</dbReference>
<evidence type="ECO:0000256" key="11">
    <source>
        <dbReference type="SAM" id="MobiDB-lite"/>
    </source>
</evidence>
<feature type="compositionally biased region" description="Basic and acidic residues" evidence="11">
    <location>
        <begin position="411"/>
        <end position="466"/>
    </location>
</feature>
<dbReference type="PROSITE" id="PS50219">
    <property type="entry name" value="CNH"/>
    <property type="match status" value="1"/>
</dbReference>
<feature type="compositionally biased region" description="Basic and acidic residues" evidence="11">
    <location>
        <begin position="856"/>
        <end position="865"/>
    </location>
</feature>
<feature type="region of interest" description="Disordered" evidence="11">
    <location>
        <begin position="308"/>
        <end position="347"/>
    </location>
</feature>
<dbReference type="GO" id="GO:0005829">
    <property type="term" value="C:cytosol"/>
    <property type="evidence" value="ECO:0007669"/>
    <property type="project" value="TreeGrafter"/>
</dbReference>
<dbReference type="InterPro" id="IPR001180">
    <property type="entry name" value="CNH_dom"/>
</dbReference>
<feature type="compositionally biased region" description="Acidic residues" evidence="11">
    <location>
        <begin position="317"/>
        <end position="334"/>
    </location>
</feature>
<dbReference type="Pfam" id="PF00069">
    <property type="entry name" value="Pkinase"/>
    <property type="match status" value="1"/>
</dbReference>
<gene>
    <name evidence="14" type="primary">LOC109055414</name>
</gene>
<dbReference type="SMART" id="SM00220">
    <property type="entry name" value="S_TKc"/>
    <property type="match status" value="1"/>
</dbReference>
<dbReference type="GO" id="GO:0005524">
    <property type="term" value="F:ATP binding"/>
    <property type="evidence" value="ECO:0007669"/>
    <property type="project" value="UniProtKB-UniRule"/>
</dbReference>
<dbReference type="Pfam" id="PF00780">
    <property type="entry name" value="CNH"/>
    <property type="match status" value="1"/>
</dbReference>
<feature type="compositionally biased region" description="Low complexity" evidence="11">
    <location>
        <begin position="809"/>
        <end position="831"/>
    </location>
</feature>
<sequence>MASDSPARSLDEIDLSALRDPAGIFELVELVGNGTYGQVYKGRHVKTGQLAAIKCMDVTGEEEEEIKAEINMLKKYSHHRNIATYYGAFIKKNPPGVDDQLWLVMEFCGAGSVTDLIKNTKGNSLREDWTAYISREILRGLTHLHLHKVIHRDIKGQNVLLTENAEVKLVDFGVSAQLDRTVSRRNTFIGTPYWMAPEVIACDENPDATYDYKSDLWSLGITAIEMAEGAPPLCDMHPMRALFLIPRNPAPRLKSKKWSKKFQSFIESCLVKNHNQRPSTEQLLKHPFIRELPNERQIRIQLKDHIDRTKKKRGEKDETEYEYSGSEEEEEEHDMGEPSSIINIPGESTLRRDFLRLQVANKERSDAQRRHQQEQQQNEGHKHQLLAERQKRIEEQKEQRRRLEEQQLRDRELRKKQEREQRHRYEEQLRREEERRQAEREQEYKRKQLEEQRQADRLQRQLHQERAYLVSLQQQQHQQQQQQQQDSRPGEKKQLYHYKDAVNPSDKPAWAKEVHGLRLKQSQPINHRPSPSRQRHVPRRSPSDPTRMVTPIREQVMKHLHHRKQQQPGFRVSGQQESREKISQQVRQHRAFQKARLEARGCKPKPVITKAVEERSKLNRQSSPALQHKVANRISDPSLPPRSESFGSGGIQPARTPPMHRPVEPQMAHLVPVRSHSSSLSVSQSLHDQSAKGVSAFQESLVSHRPEMPRQNSDPTSEMPPPAPRMASREEKPDRSSPWLMEEDLPPKLCGTTQVPQRTTSISPALVRKNSPGNGESGGGGRAASQLIRTSNPDLRRTELALDVALQRTSSNSSSSSSTPSSQGGSQPGSSERNQPKGSGKSEGSPVALQETSKPIQEESRELNKPGRPADLTALAKELRELRIDEINRPPLKLTDYSSSSEDSESSEDEDGTVGHDGTVSVSDIPRIMPSVQGNNESFTSSRDESFGDSYNEESKDGTLRMRETNERQRLGHSESNGFAGHGNLPDLVQQSHSPSGTPTGLNSQDLESMDEFGQGGGSKSSFTPFVDPRVYQTSPTDDNDESSAAALFANELLRQEQAKLNEARKISVVNVNPTNIRPHSDTPEIRKYKKRFNSEILCAALWGVNLLVGTENGLMLLDRSGQGKVYNLITRRRFQQMEVLEGLNVLVTISGKKNKLRVYYLSWLRNRILHNDPEVEKKQGWITVGDLEGCIHYKVVKYERIKFLVIALKSSVEIYAWAPKPYHKFMAFKSFTELQHRPQLVDLTVEEGQRLKVIYGSSVGFHVIDVDSGNPYDIYIPSHIQSSVTPHAIVVLPKTDGMEMLLCYEDEGVYVNTYGRITKDVVLQWGEMPTSVAYIHSNQIMGWGEKAIEIRSVETGHLDGVFMHKRAQRLKFLCERNDKVFFASVRSGGSSQVFFMTLNRNSLMNW</sequence>
<feature type="compositionally biased region" description="Basic and acidic residues" evidence="11">
    <location>
        <begin position="488"/>
        <end position="500"/>
    </location>
</feature>
<comment type="similarity">
    <text evidence="1">Belongs to the protein kinase superfamily. STE Ser/Thr protein kinase family. STE20 subfamily.</text>
</comment>
<keyword evidence="5 10" id="KW-0547">Nucleotide-binding</keyword>
<keyword evidence="3" id="KW-0723">Serine/threonine-protein kinase</keyword>
<name>A0A9Q9ZV85_CYPCA</name>
<feature type="region of interest" description="Disordered" evidence="11">
    <location>
        <begin position="807"/>
        <end position="1025"/>
    </location>
</feature>
<feature type="region of interest" description="Disordered" evidence="11">
    <location>
        <begin position="616"/>
        <end position="652"/>
    </location>
</feature>
<proteinExistence type="inferred from homology"/>
<evidence type="ECO:0000259" key="13">
    <source>
        <dbReference type="PROSITE" id="PS50219"/>
    </source>
</evidence>
<feature type="binding site" evidence="10">
    <location>
        <position position="54"/>
    </location>
    <ligand>
        <name>ATP</name>
        <dbReference type="ChEBI" id="CHEBI:30616"/>
    </ligand>
</feature>
<dbReference type="SMR" id="A0A9Q9ZV85"/>
<evidence type="ECO:0000256" key="3">
    <source>
        <dbReference type="ARBA" id="ARBA00022527"/>
    </source>
</evidence>
<evidence type="ECO:0000313" key="14">
    <source>
        <dbReference type="RefSeq" id="XP_042574206.1"/>
    </source>
</evidence>
<feature type="region of interest" description="Disordered" evidence="11">
    <location>
        <begin position="411"/>
        <end position="548"/>
    </location>
</feature>
<dbReference type="RefSeq" id="XP_042574206.1">
    <property type="nucleotide sequence ID" value="XM_042718272.1"/>
</dbReference>
<dbReference type="InterPro" id="IPR008271">
    <property type="entry name" value="Ser/Thr_kinase_AS"/>
</dbReference>
<dbReference type="InterPro" id="IPR017441">
    <property type="entry name" value="Protein_kinase_ATP_BS"/>
</dbReference>
<dbReference type="InterPro" id="IPR000719">
    <property type="entry name" value="Prot_kinase_dom"/>
</dbReference>
<dbReference type="InterPro" id="IPR051700">
    <property type="entry name" value="STE20_Ser-Thr_kinase"/>
</dbReference>
<evidence type="ECO:0000256" key="9">
    <source>
        <dbReference type="ARBA" id="ARBA00048679"/>
    </source>
</evidence>
<evidence type="ECO:0000256" key="2">
    <source>
        <dbReference type="ARBA" id="ARBA00012513"/>
    </source>
</evidence>
<feature type="domain" description="Protein kinase" evidence="12">
    <location>
        <begin position="25"/>
        <end position="289"/>
    </location>
</feature>
<dbReference type="Proteomes" id="UP001155660">
    <property type="component" value="Chromosome B2"/>
</dbReference>
<dbReference type="PROSITE" id="PS50011">
    <property type="entry name" value="PROTEIN_KINASE_DOM"/>
    <property type="match status" value="1"/>
</dbReference>
<dbReference type="PANTHER" id="PTHR47096:SF1">
    <property type="entry name" value="MISSHAPEN LIKE KINASE 1"/>
    <property type="match status" value="1"/>
</dbReference>
<keyword evidence="6" id="KW-0418">Kinase</keyword>